<evidence type="ECO:0000313" key="6">
    <source>
        <dbReference type="Proteomes" id="UP001634394"/>
    </source>
</evidence>
<protein>
    <recommendedName>
        <fullName evidence="7">Tetratricopeptide repeat protein 12</fullName>
    </recommendedName>
</protein>
<dbReference type="InterPro" id="IPR016024">
    <property type="entry name" value="ARM-type_fold"/>
</dbReference>
<dbReference type="SUPFAM" id="SSF48371">
    <property type="entry name" value="ARM repeat"/>
    <property type="match status" value="2"/>
</dbReference>
<dbReference type="PROSITE" id="PS50005">
    <property type="entry name" value="TPR"/>
    <property type="match status" value="2"/>
</dbReference>
<dbReference type="Gene3D" id="1.25.40.10">
    <property type="entry name" value="Tetratricopeptide repeat domain"/>
    <property type="match status" value="1"/>
</dbReference>
<keyword evidence="2 3" id="KW-0802">TPR repeat</keyword>
<organism evidence="5 6">
    <name type="scientific">Sinanodonta woodiana</name>
    <name type="common">Chinese pond mussel</name>
    <name type="synonym">Anodonta woodiana</name>
    <dbReference type="NCBI Taxonomy" id="1069815"/>
    <lineage>
        <taxon>Eukaryota</taxon>
        <taxon>Metazoa</taxon>
        <taxon>Spiralia</taxon>
        <taxon>Lophotrochozoa</taxon>
        <taxon>Mollusca</taxon>
        <taxon>Bivalvia</taxon>
        <taxon>Autobranchia</taxon>
        <taxon>Heteroconchia</taxon>
        <taxon>Palaeoheterodonta</taxon>
        <taxon>Unionida</taxon>
        <taxon>Unionoidea</taxon>
        <taxon>Unionidae</taxon>
        <taxon>Unioninae</taxon>
        <taxon>Sinanodonta</taxon>
    </lineage>
</organism>
<proteinExistence type="predicted"/>
<gene>
    <name evidence="5" type="ORF">ACJMK2_024445</name>
</gene>
<dbReference type="PANTHER" id="PTHR46540:SF1">
    <property type="entry name" value="TETRATRICOPEPTIDE REPEAT PROTEIN 12"/>
    <property type="match status" value="1"/>
</dbReference>
<dbReference type="SUPFAM" id="SSF48452">
    <property type="entry name" value="TPR-like"/>
    <property type="match status" value="1"/>
</dbReference>
<dbReference type="Pfam" id="PF07719">
    <property type="entry name" value="TPR_2"/>
    <property type="match status" value="1"/>
</dbReference>
<dbReference type="Pfam" id="PF00515">
    <property type="entry name" value="TPR_1"/>
    <property type="match status" value="2"/>
</dbReference>
<dbReference type="SMART" id="SM00028">
    <property type="entry name" value="TPR"/>
    <property type="match status" value="3"/>
</dbReference>
<dbReference type="InterPro" id="IPR011990">
    <property type="entry name" value="TPR-like_helical_dom_sf"/>
</dbReference>
<evidence type="ECO:0000256" key="3">
    <source>
        <dbReference type="PROSITE-ProRule" id="PRU00339"/>
    </source>
</evidence>
<keyword evidence="4" id="KW-0175">Coiled coil</keyword>
<dbReference type="PROSITE" id="PS50293">
    <property type="entry name" value="TPR_REGION"/>
    <property type="match status" value="1"/>
</dbReference>
<evidence type="ECO:0000256" key="1">
    <source>
        <dbReference type="ARBA" id="ARBA00022737"/>
    </source>
</evidence>
<feature type="repeat" description="TPR" evidence="3">
    <location>
        <begin position="184"/>
        <end position="217"/>
    </location>
</feature>
<feature type="repeat" description="TPR" evidence="3">
    <location>
        <begin position="116"/>
        <end position="149"/>
    </location>
</feature>
<keyword evidence="6" id="KW-1185">Reference proteome</keyword>
<evidence type="ECO:0000313" key="5">
    <source>
        <dbReference type="EMBL" id="KAL3884297.1"/>
    </source>
</evidence>
<dbReference type="InterPro" id="IPR043195">
    <property type="entry name" value="TTC12"/>
</dbReference>
<dbReference type="AlphaFoldDB" id="A0ABD3XDE3"/>
<sequence>MASKDVAELDDFLSKVDELESIVKGLQAADDKTLKKAIQRADDMIEKVEKVVKKGKTEDWPQTKTGFSKTVVNKQAANSASSIPANETIGQEAFLAALENDARERAERRKKQEKESNEIKELGNAEFRQGNYETAVEHYTKALEIFKNSTALWTNRAMAYIRLQKYDKALDDCDWALKVQHNCVKAHIHKGKAYVGLKQYDAARKCYNQALEIDPKKELLIREYMMEVDRSEKTDQEEDKANALFKSGDAEVMGLVQTLKKVLKKNQIPLYYSGGFRVLTKLLSNNDEKTLFRTHGGLDLVSTHPELARCYSAAPKSVTQEELDMLISAFDMFAEVCSNNETNIKHLHQIAGFTDRMLMFLEAKIKGNGKLFKATCVRYLYIISQMEYGRNSILSTFNVPKLVSLLFTITRNVSLASDTGAYVLKNLCIEAKFPKELQDHVSEWATAFELLIKDPAVKVNIAWSCIDTVNHLSSDKNIKSKLNARKELWEYTSAIITYHQDKQECTPSVQILQTTLALLANLTLEESQNMKEFAITICDNCLTIIKKNQDYNLVNAHCLEILSHVLPHSIPATDSICDSGGTQILLDFVKCEHDDMVKAALKALAACTQINEEARVHVVENKGLGRLLKILKSYKDETYVGNAALCLSHCTQVKNVCAALAKTDIIRDLLVLARDGKNSVLQKNCAILIAKLAQGDSRHLDRLRELHGIEILHTCMNYMK</sequence>
<feature type="coiled-coil region" evidence="4">
    <location>
        <begin position="9"/>
        <end position="54"/>
    </location>
</feature>
<reference evidence="5 6" key="1">
    <citation type="submission" date="2024-11" db="EMBL/GenBank/DDBJ databases">
        <title>Chromosome-level genome assembly of the freshwater bivalve Anodonta woodiana.</title>
        <authorList>
            <person name="Chen X."/>
        </authorList>
    </citation>
    <scope>NUCLEOTIDE SEQUENCE [LARGE SCALE GENOMIC DNA]</scope>
    <source>
        <strain evidence="5">MN2024</strain>
        <tissue evidence="5">Gills</tissue>
    </source>
</reference>
<evidence type="ECO:0000256" key="2">
    <source>
        <dbReference type="ARBA" id="ARBA00022803"/>
    </source>
</evidence>
<name>A0ABD3XDE3_SINWO</name>
<comment type="caution">
    <text evidence="5">The sequence shown here is derived from an EMBL/GenBank/DDBJ whole genome shotgun (WGS) entry which is preliminary data.</text>
</comment>
<dbReference type="InterPro" id="IPR011989">
    <property type="entry name" value="ARM-like"/>
</dbReference>
<dbReference type="Proteomes" id="UP001634394">
    <property type="component" value="Unassembled WGS sequence"/>
</dbReference>
<evidence type="ECO:0000256" key="4">
    <source>
        <dbReference type="SAM" id="Coils"/>
    </source>
</evidence>
<dbReference type="InterPro" id="IPR013105">
    <property type="entry name" value="TPR_2"/>
</dbReference>
<keyword evidence="1" id="KW-0677">Repeat</keyword>
<dbReference type="PANTHER" id="PTHR46540">
    <property type="entry name" value="TETRATRICOPEPTIDE REPEAT PROTEIN 12"/>
    <property type="match status" value="1"/>
</dbReference>
<dbReference type="Gene3D" id="1.25.10.10">
    <property type="entry name" value="Leucine-rich Repeat Variant"/>
    <property type="match status" value="1"/>
</dbReference>
<evidence type="ECO:0008006" key="7">
    <source>
        <dbReference type="Google" id="ProtNLM"/>
    </source>
</evidence>
<dbReference type="EMBL" id="JBJQND010000002">
    <property type="protein sequence ID" value="KAL3884297.1"/>
    <property type="molecule type" value="Genomic_DNA"/>
</dbReference>
<dbReference type="InterPro" id="IPR019734">
    <property type="entry name" value="TPR_rpt"/>
</dbReference>
<accession>A0ABD3XDE3</accession>